<dbReference type="PANTHER" id="PTHR46865:SF2">
    <property type="entry name" value="MONOOXYGENASE"/>
    <property type="match status" value="1"/>
</dbReference>
<keyword evidence="2" id="KW-0503">Monooxygenase</keyword>
<protein>
    <submittedName>
        <fullName evidence="2">FAD-binding monooxygenase</fullName>
    </submittedName>
</protein>
<dbReference type="InterPro" id="IPR002938">
    <property type="entry name" value="FAD-bd"/>
</dbReference>
<dbReference type="InterPro" id="IPR051704">
    <property type="entry name" value="FAD_aromatic-hydroxylase"/>
</dbReference>
<dbReference type="PANTHER" id="PTHR46865">
    <property type="entry name" value="OXIDOREDUCTASE-RELATED"/>
    <property type="match status" value="1"/>
</dbReference>
<evidence type="ECO:0000313" key="3">
    <source>
        <dbReference type="Proteomes" id="UP000436006"/>
    </source>
</evidence>
<proteinExistence type="predicted"/>
<evidence type="ECO:0000313" key="2">
    <source>
        <dbReference type="EMBL" id="MVM30286.1"/>
    </source>
</evidence>
<dbReference type="SUPFAM" id="SSF51905">
    <property type="entry name" value="FAD/NAD(P)-binding domain"/>
    <property type="match status" value="1"/>
</dbReference>
<dbReference type="AlphaFoldDB" id="A0A7K1S9T7"/>
<evidence type="ECO:0000259" key="1">
    <source>
        <dbReference type="Pfam" id="PF01494"/>
    </source>
</evidence>
<dbReference type="Pfam" id="PF01494">
    <property type="entry name" value="FAD_binding_3"/>
    <property type="match status" value="1"/>
</dbReference>
<dbReference type="Proteomes" id="UP000436006">
    <property type="component" value="Unassembled WGS sequence"/>
</dbReference>
<keyword evidence="2" id="KW-0560">Oxidoreductase</keyword>
<keyword evidence="3" id="KW-1185">Reference proteome</keyword>
<dbReference type="EMBL" id="WPIN01000003">
    <property type="protein sequence ID" value="MVM30286.1"/>
    <property type="molecule type" value="Genomic_DNA"/>
</dbReference>
<gene>
    <name evidence="2" type="ORF">GO755_09595</name>
</gene>
<dbReference type="Gene3D" id="3.30.9.10">
    <property type="entry name" value="D-Amino Acid Oxidase, subunit A, domain 2"/>
    <property type="match status" value="1"/>
</dbReference>
<accession>A0A7K1S9T7</accession>
<dbReference type="InterPro" id="IPR036188">
    <property type="entry name" value="FAD/NAD-bd_sf"/>
</dbReference>
<dbReference type="GO" id="GO:0004497">
    <property type="term" value="F:monooxygenase activity"/>
    <property type="evidence" value="ECO:0007669"/>
    <property type="project" value="UniProtKB-KW"/>
</dbReference>
<name>A0A7K1S9T7_9BACT</name>
<dbReference type="RefSeq" id="WP_157584524.1">
    <property type="nucleotide sequence ID" value="NZ_WPIN01000003.1"/>
</dbReference>
<comment type="caution">
    <text evidence="2">The sequence shown here is derived from an EMBL/GenBank/DDBJ whole genome shotgun (WGS) entry which is preliminary data.</text>
</comment>
<feature type="domain" description="FAD-binding" evidence="1">
    <location>
        <begin position="13"/>
        <end position="326"/>
    </location>
</feature>
<reference evidence="2 3" key="1">
    <citation type="submission" date="2019-12" db="EMBL/GenBank/DDBJ databases">
        <title>Spirosoma sp. HMF4905 genome sequencing and assembly.</title>
        <authorList>
            <person name="Kang H."/>
            <person name="Cha I."/>
            <person name="Kim H."/>
            <person name="Joh K."/>
        </authorList>
    </citation>
    <scope>NUCLEOTIDE SEQUENCE [LARGE SCALE GENOMIC DNA]</scope>
    <source>
        <strain evidence="2 3">HMF4905</strain>
    </source>
</reference>
<dbReference type="GO" id="GO:0071949">
    <property type="term" value="F:FAD binding"/>
    <property type="evidence" value="ECO:0007669"/>
    <property type="project" value="InterPro"/>
</dbReference>
<dbReference type="PRINTS" id="PR00420">
    <property type="entry name" value="RNGMNOXGNASE"/>
</dbReference>
<sequence>MESVNEQNVGQRNVLVSGASFAGLSTAYWMNKLGYKVTIVDVANGLKLGGTPVNIEGNTVDTVKRMGIFEQIKSNRLAMELLEFKNADDSTAGKMIVKKEGDDLPDEECEIERNTLLNILVDTVKNDVEFIFNNTITALTETADAIEVTFKDGSQQAFDLVFGCDGIHSAVRKIWFGHEADYLHFLGQYFSITIVDKLLIPENTTQFYNVPNKAIMLNAYNNKTDIIFCFRPENEIAYNYRDEEQQRRLILEQFEGESWRTAELLEEVKKSKTFYFDKLCQIKMPSWTKGRVALVGDAGYCASPAAGKGGSLAIDGAAALADAFQKHPDNVELAFQEYNKTFRPFIEEVQEEAVRMGLESLVPRTEEAIRKRNAEGFF</sequence>
<dbReference type="Gene3D" id="3.50.50.60">
    <property type="entry name" value="FAD/NAD(P)-binding domain"/>
    <property type="match status" value="1"/>
</dbReference>
<organism evidence="2 3">
    <name type="scientific">Spirosoma arboris</name>
    <dbReference type="NCBI Taxonomy" id="2682092"/>
    <lineage>
        <taxon>Bacteria</taxon>
        <taxon>Pseudomonadati</taxon>
        <taxon>Bacteroidota</taxon>
        <taxon>Cytophagia</taxon>
        <taxon>Cytophagales</taxon>
        <taxon>Cytophagaceae</taxon>
        <taxon>Spirosoma</taxon>
    </lineage>
</organism>